<sequence length="608" mass="69417">MTTSPLVGVGLAGLTTEILHLIIIDALITPEYVEGEKGDPECLHDLQNLRLTSRLFNAIASEKMFPSITVGCRTSSVDRFCAVAAHPSFSRGVRVVKVSLDEYSKDLAKKSNFRGWVFMCVKRLSSMIESRSPLRNFYGACTSGISRAELEESVSILDSWKKVRDHLPKVDMTCEYVMALKKAHKIYWREAVQSCGRDAKLPRILAQAITRLPRSRSLHFVEKSMPDDRWTIYPNQPWKSYYQPMTDPVPSRCSGQTRDILASPGRQPHSYRLLHMLPIILQALRPDLRLEHMVARLALPAVMNRAQAEALTTALSCLKLKTFTFTVDSERSMTRFLRRCDLEGMFDQLINGYLAACLSPRISSLQEVDLGVVERHWSSMGRPISIHNVSHWDSCWSSDILDFLRAFNVAIKQHKEWMDIPEPLRQHKTHKMYLIINPERDDPARKEKKIDMSWRHSHEANHPGLPNLKRIRLHKVDIHETQLKRFLANTPATLDEFVLDHVKIAEVPDEELGRMRRVGSWAKTLDLIRQAKTFNIMAEPGRDGTRGFRLTHAQSTALGEAQEAECLNFGDMYDAFGSIYYDMEGSCVWSFADSDSNSLSKAEQYVNR</sequence>
<evidence type="ECO:0000313" key="1">
    <source>
        <dbReference type="EMBL" id="KAK4207374.1"/>
    </source>
</evidence>
<gene>
    <name evidence="1" type="ORF">QBC37DRAFT_455773</name>
</gene>
<name>A0AAN6XVC7_9PEZI</name>
<protein>
    <submittedName>
        <fullName evidence="1">Uncharacterized protein</fullName>
    </submittedName>
</protein>
<keyword evidence="2" id="KW-1185">Reference proteome</keyword>
<evidence type="ECO:0000313" key="2">
    <source>
        <dbReference type="Proteomes" id="UP001301769"/>
    </source>
</evidence>
<reference evidence="1" key="2">
    <citation type="submission" date="2023-05" db="EMBL/GenBank/DDBJ databases">
        <authorList>
            <consortium name="Lawrence Berkeley National Laboratory"/>
            <person name="Steindorff A."/>
            <person name="Hensen N."/>
            <person name="Bonometti L."/>
            <person name="Westerberg I."/>
            <person name="Brannstrom I.O."/>
            <person name="Guillou S."/>
            <person name="Cros-Aarteil S."/>
            <person name="Calhoun S."/>
            <person name="Haridas S."/>
            <person name="Kuo A."/>
            <person name="Mondo S."/>
            <person name="Pangilinan J."/>
            <person name="Riley R."/>
            <person name="Labutti K."/>
            <person name="Andreopoulos B."/>
            <person name="Lipzen A."/>
            <person name="Chen C."/>
            <person name="Yanf M."/>
            <person name="Daum C."/>
            <person name="Ng V."/>
            <person name="Clum A."/>
            <person name="Ohm R."/>
            <person name="Martin F."/>
            <person name="Silar P."/>
            <person name="Natvig D."/>
            <person name="Lalanne C."/>
            <person name="Gautier V."/>
            <person name="Ament-Velasquez S.L."/>
            <person name="Kruys A."/>
            <person name="Hutchinson M.I."/>
            <person name="Powell A.J."/>
            <person name="Barry K."/>
            <person name="Miller A.N."/>
            <person name="Grigoriev I.V."/>
            <person name="Debuchy R."/>
            <person name="Gladieux P."/>
            <person name="Thoren M.H."/>
            <person name="Johannesson H."/>
        </authorList>
    </citation>
    <scope>NUCLEOTIDE SEQUENCE</scope>
    <source>
        <strain evidence="1">PSN293</strain>
    </source>
</reference>
<reference evidence="1" key="1">
    <citation type="journal article" date="2023" name="Mol. Phylogenet. Evol.">
        <title>Genome-scale phylogeny and comparative genomics of the fungal order Sordariales.</title>
        <authorList>
            <person name="Hensen N."/>
            <person name="Bonometti L."/>
            <person name="Westerberg I."/>
            <person name="Brannstrom I.O."/>
            <person name="Guillou S."/>
            <person name="Cros-Aarteil S."/>
            <person name="Calhoun S."/>
            <person name="Haridas S."/>
            <person name="Kuo A."/>
            <person name="Mondo S."/>
            <person name="Pangilinan J."/>
            <person name="Riley R."/>
            <person name="LaButti K."/>
            <person name="Andreopoulos B."/>
            <person name="Lipzen A."/>
            <person name="Chen C."/>
            <person name="Yan M."/>
            <person name="Daum C."/>
            <person name="Ng V."/>
            <person name="Clum A."/>
            <person name="Steindorff A."/>
            <person name="Ohm R.A."/>
            <person name="Martin F."/>
            <person name="Silar P."/>
            <person name="Natvig D.O."/>
            <person name="Lalanne C."/>
            <person name="Gautier V."/>
            <person name="Ament-Velasquez S.L."/>
            <person name="Kruys A."/>
            <person name="Hutchinson M.I."/>
            <person name="Powell A.J."/>
            <person name="Barry K."/>
            <person name="Miller A.N."/>
            <person name="Grigoriev I.V."/>
            <person name="Debuchy R."/>
            <person name="Gladieux P."/>
            <person name="Hiltunen Thoren M."/>
            <person name="Johannesson H."/>
        </authorList>
    </citation>
    <scope>NUCLEOTIDE SEQUENCE</scope>
    <source>
        <strain evidence="1">PSN293</strain>
    </source>
</reference>
<dbReference type="Proteomes" id="UP001301769">
    <property type="component" value="Unassembled WGS sequence"/>
</dbReference>
<dbReference type="EMBL" id="MU858299">
    <property type="protein sequence ID" value="KAK4207374.1"/>
    <property type="molecule type" value="Genomic_DNA"/>
</dbReference>
<organism evidence="1 2">
    <name type="scientific">Rhypophila decipiens</name>
    <dbReference type="NCBI Taxonomy" id="261697"/>
    <lineage>
        <taxon>Eukaryota</taxon>
        <taxon>Fungi</taxon>
        <taxon>Dikarya</taxon>
        <taxon>Ascomycota</taxon>
        <taxon>Pezizomycotina</taxon>
        <taxon>Sordariomycetes</taxon>
        <taxon>Sordariomycetidae</taxon>
        <taxon>Sordariales</taxon>
        <taxon>Naviculisporaceae</taxon>
        <taxon>Rhypophila</taxon>
    </lineage>
</organism>
<accession>A0AAN6XVC7</accession>
<comment type="caution">
    <text evidence="1">The sequence shown here is derived from an EMBL/GenBank/DDBJ whole genome shotgun (WGS) entry which is preliminary data.</text>
</comment>
<proteinExistence type="predicted"/>
<dbReference type="AlphaFoldDB" id="A0AAN6XVC7"/>